<keyword evidence="1" id="KW-0472">Membrane</keyword>
<evidence type="ECO:0000256" key="1">
    <source>
        <dbReference type="SAM" id="Phobius"/>
    </source>
</evidence>
<dbReference type="EMBL" id="BARS01000521">
    <property type="protein sequence ID" value="GAF78604.1"/>
    <property type="molecule type" value="Genomic_DNA"/>
</dbReference>
<feature type="transmembrane region" description="Helical" evidence="1">
    <location>
        <begin position="12"/>
        <end position="30"/>
    </location>
</feature>
<organism evidence="2">
    <name type="scientific">marine sediment metagenome</name>
    <dbReference type="NCBI Taxonomy" id="412755"/>
    <lineage>
        <taxon>unclassified sequences</taxon>
        <taxon>metagenomes</taxon>
        <taxon>ecological metagenomes</taxon>
    </lineage>
</organism>
<feature type="non-terminal residue" evidence="2">
    <location>
        <position position="1"/>
    </location>
</feature>
<reference evidence="2" key="1">
    <citation type="journal article" date="2014" name="Front. Microbiol.">
        <title>High frequency of phylogenetically diverse reductive dehalogenase-homologous genes in deep subseafloor sedimentary metagenomes.</title>
        <authorList>
            <person name="Kawai M."/>
            <person name="Futagami T."/>
            <person name="Toyoda A."/>
            <person name="Takaki Y."/>
            <person name="Nishi S."/>
            <person name="Hori S."/>
            <person name="Arai W."/>
            <person name="Tsubouchi T."/>
            <person name="Morono Y."/>
            <person name="Uchiyama I."/>
            <person name="Ito T."/>
            <person name="Fujiyama A."/>
            <person name="Inagaki F."/>
            <person name="Takami H."/>
        </authorList>
    </citation>
    <scope>NUCLEOTIDE SEQUENCE</scope>
    <source>
        <strain evidence="2">Expedition CK06-06</strain>
    </source>
</reference>
<proteinExistence type="predicted"/>
<keyword evidence="1" id="KW-0812">Transmembrane</keyword>
<evidence type="ECO:0000313" key="2">
    <source>
        <dbReference type="EMBL" id="GAF78604.1"/>
    </source>
</evidence>
<comment type="caution">
    <text evidence="2">The sequence shown here is derived from an EMBL/GenBank/DDBJ whole genome shotgun (WGS) entry which is preliminary data.</text>
</comment>
<protein>
    <submittedName>
        <fullName evidence="2">Uncharacterized protein</fullName>
    </submittedName>
</protein>
<sequence>VGKTATFDPTMVTQVITGVNLFLVALAHILKANRDDYIGSIHDFYLKHQRFGEGRHPKQGINRFGNVEAAYTIDLTKL</sequence>
<keyword evidence="1" id="KW-1133">Transmembrane helix</keyword>
<accession>X0SC51</accession>
<dbReference type="AlphaFoldDB" id="X0SC51"/>
<gene>
    <name evidence="2" type="ORF">S01H1_01241</name>
</gene>
<name>X0SC51_9ZZZZ</name>